<keyword evidence="6" id="KW-1185">Reference proteome</keyword>
<feature type="domain" description="Inosine/uridine-preferring nucleoside hydrolase" evidence="4">
    <location>
        <begin position="261"/>
        <end position="557"/>
    </location>
</feature>
<dbReference type="InterPro" id="IPR023186">
    <property type="entry name" value="IUNH"/>
</dbReference>
<dbReference type="GO" id="GO:0008477">
    <property type="term" value="F:purine nucleosidase activity"/>
    <property type="evidence" value="ECO:0007669"/>
    <property type="project" value="TreeGrafter"/>
</dbReference>
<dbReference type="Pfam" id="PF01156">
    <property type="entry name" value="IU_nuc_hydro"/>
    <property type="match status" value="1"/>
</dbReference>
<accession>S4AH27</accession>
<dbReference type="InterPro" id="IPR036452">
    <property type="entry name" value="Ribo_hydro-like"/>
</dbReference>
<evidence type="ECO:0000313" key="6">
    <source>
        <dbReference type="Proteomes" id="UP000014629"/>
    </source>
</evidence>
<dbReference type="GO" id="GO:0005829">
    <property type="term" value="C:cytosol"/>
    <property type="evidence" value="ECO:0007669"/>
    <property type="project" value="TreeGrafter"/>
</dbReference>
<proteinExistence type="predicted"/>
<comment type="caution">
    <text evidence="5">The sequence shown here is derived from an EMBL/GenBank/DDBJ whole genome shotgun (WGS) entry which is preliminary data.</text>
</comment>
<evidence type="ECO:0000256" key="1">
    <source>
        <dbReference type="ARBA" id="ARBA00022801"/>
    </source>
</evidence>
<dbReference type="CDD" id="cd02651">
    <property type="entry name" value="nuc_hydro_IU_UC_XIUA"/>
    <property type="match status" value="1"/>
</dbReference>
<evidence type="ECO:0000256" key="2">
    <source>
        <dbReference type="ARBA" id="ARBA00023295"/>
    </source>
</evidence>
<name>S4AH27_9ACTN</name>
<feature type="compositionally biased region" description="Gly residues" evidence="3">
    <location>
        <begin position="139"/>
        <end position="164"/>
    </location>
</feature>
<dbReference type="InterPro" id="IPR001910">
    <property type="entry name" value="Inosine/uridine_hydrolase_dom"/>
</dbReference>
<dbReference type="AlphaFoldDB" id="S4AH27"/>
<evidence type="ECO:0000256" key="3">
    <source>
        <dbReference type="SAM" id="MobiDB-lite"/>
    </source>
</evidence>
<keyword evidence="1 5" id="KW-0378">Hydrolase</keyword>
<dbReference type="PATRIC" id="fig|1286094.4.peg.6047"/>
<reference evidence="5 6" key="1">
    <citation type="submission" date="2013-02" db="EMBL/GenBank/DDBJ databases">
        <title>Draft Genome Sequence of Streptomyces aurantiacus, Which Produces Setomimycin.</title>
        <authorList>
            <person name="Gruening B.A."/>
            <person name="Praeg A."/>
            <person name="Erxleben A."/>
            <person name="Guenther S."/>
            <person name="Mueller M."/>
        </authorList>
    </citation>
    <scope>NUCLEOTIDE SEQUENCE [LARGE SCALE GENOMIC DNA]</scope>
    <source>
        <strain evidence="5 6">JA 4570</strain>
    </source>
</reference>
<dbReference type="InterPro" id="IPR015910">
    <property type="entry name" value="I/U_nuclsd_hydro_CS"/>
</dbReference>
<dbReference type="Gene3D" id="3.90.245.10">
    <property type="entry name" value="Ribonucleoside hydrolase-like"/>
    <property type="match status" value="1"/>
</dbReference>
<organism evidence="5 6">
    <name type="scientific">Streptomyces aurantiacus JA 4570</name>
    <dbReference type="NCBI Taxonomy" id="1286094"/>
    <lineage>
        <taxon>Bacteria</taxon>
        <taxon>Bacillati</taxon>
        <taxon>Actinomycetota</taxon>
        <taxon>Actinomycetes</taxon>
        <taxon>Kitasatosporales</taxon>
        <taxon>Streptomycetaceae</taxon>
        <taxon>Streptomyces</taxon>
        <taxon>Streptomyces aurantiacus group</taxon>
    </lineage>
</organism>
<dbReference type="EMBL" id="AOPZ01000362">
    <property type="protein sequence ID" value="EPH40797.1"/>
    <property type="molecule type" value="Genomic_DNA"/>
</dbReference>
<dbReference type="SUPFAM" id="SSF53590">
    <property type="entry name" value="Nucleoside hydrolase"/>
    <property type="match status" value="1"/>
</dbReference>
<dbReference type="PANTHER" id="PTHR12304:SF4">
    <property type="entry name" value="URIDINE NUCLEOSIDASE"/>
    <property type="match status" value="1"/>
</dbReference>
<dbReference type="GO" id="GO:0006152">
    <property type="term" value="P:purine nucleoside catabolic process"/>
    <property type="evidence" value="ECO:0007669"/>
    <property type="project" value="TreeGrafter"/>
</dbReference>
<evidence type="ECO:0000313" key="5">
    <source>
        <dbReference type="EMBL" id="EPH40797.1"/>
    </source>
</evidence>
<dbReference type="Proteomes" id="UP000014629">
    <property type="component" value="Unassembled WGS sequence"/>
</dbReference>
<evidence type="ECO:0000259" key="4">
    <source>
        <dbReference type="Pfam" id="PF01156"/>
    </source>
</evidence>
<gene>
    <name evidence="5" type="ORF">STRAU_6121</name>
</gene>
<dbReference type="PROSITE" id="PS01247">
    <property type="entry name" value="IUNH"/>
    <property type="match status" value="1"/>
</dbReference>
<sequence>MIEYESHARGVVDGHGVRDARAAAAVHQDQRHPGGGRGHRVAAAALVGRDDEEGVDTAAQQIVDVLGLGHRIVVAVGEQHGTALGVQGVGQLAHERRVEGVGDLRQDQADGAGGAAAQGAGGVIGPIAERLGGLADAAGGIGADGTGPGEDPGDGGDGAAGGPGHVPQGHIGHVGAHALGVTSATSAPTPPVNFGKRYQRPSAATRVPFAAKITALPPEAWRTSLTEFILLHKVFGERFPERRPAVAAQPNKEVPPMARKIILDCDPGHDDAIAMLLAHGNPDVELVAVTTVVGNQTLEKVTRNALSVARIADITGVPFAAGCPRPLVRTVETAPEIHGESGIDGPVMPEPTLELDPRHAVDLIIDTVMAHEPGEITIVPTAGLTNIALAVRKEPRIAERVREVVLMGGGYHTGNWSPVAEFNIKIDPEAAHIVFNAGWPVTMVGLDLTHQALATPEVVERIAKVGTAPAVFVNELLDFFGAMYLQNQGFEAPPVHDPCAVAYVIDPSVMTVRKAPVDIELTGTLTLGMTVADFRAPAPADCRTQVAVDLDHERFWDLVVDALERIGDVRA</sequence>
<feature type="region of interest" description="Disordered" evidence="3">
    <location>
        <begin position="139"/>
        <end position="172"/>
    </location>
</feature>
<protein>
    <submittedName>
        <fullName evidence="5">Putative Inosine-uridine preferring nucleoside hydrolase</fullName>
    </submittedName>
</protein>
<dbReference type="PANTHER" id="PTHR12304">
    <property type="entry name" value="INOSINE-URIDINE PREFERRING NUCLEOSIDE HYDROLASE"/>
    <property type="match status" value="1"/>
</dbReference>
<dbReference type="GO" id="GO:0045437">
    <property type="term" value="F:uridine nucleosidase activity"/>
    <property type="evidence" value="ECO:0007669"/>
    <property type="project" value="UniProtKB-ARBA"/>
</dbReference>
<keyword evidence="2" id="KW-0326">Glycosidase</keyword>